<accession>A0ABD5Q0Q4</accession>
<keyword evidence="3" id="KW-1185">Reference proteome</keyword>
<proteinExistence type="predicted"/>
<keyword evidence="1" id="KW-0472">Membrane</keyword>
<name>A0ABD5Q0Q4_9EURY</name>
<evidence type="ECO:0008006" key="4">
    <source>
        <dbReference type="Google" id="ProtNLM"/>
    </source>
</evidence>
<dbReference type="RefSeq" id="WP_254270241.1">
    <property type="nucleotide sequence ID" value="NZ_CP100401.1"/>
</dbReference>
<evidence type="ECO:0000313" key="2">
    <source>
        <dbReference type="EMBL" id="MFC4823654.1"/>
    </source>
</evidence>
<feature type="transmembrane region" description="Helical" evidence="1">
    <location>
        <begin position="12"/>
        <end position="34"/>
    </location>
</feature>
<keyword evidence="1" id="KW-0812">Transmembrane</keyword>
<sequence length="56" mass="5820">MAVPKPTSPLEIAAVAVGAVFALLIVVPLVPLVLELVIGVFRGFFDVIVPGGRTYS</sequence>
<evidence type="ECO:0000313" key="3">
    <source>
        <dbReference type="Proteomes" id="UP001595945"/>
    </source>
</evidence>
<dbReference type="AlphaFoldDB" id="A0ABD5Q0Q4"/>
<evidence type="ECO:0000256" key="1">
    <source>
        <dbReference type="SAM" id="Phobius"/>
    </source>
</evidence>
<keyword evidence="1" id="KW-1133">Transmembrane helix</keyword>
<protein>
    <recommendedName>
        <fullName evidence="4">Sec-independent protein translocase protein TatA</fullName>
    </recommendedName>
</protein>
<organism evidence="2 3">
    <name type="scientific">Halorussus aquaticus</name>
    <dbReference type="NCBI Taxonomy" id="2953748"/>
    <lineage>
        <taxon>Archaea</taxon>
        <taxon>Methanobacteriati</taxon>
        <taxon>Methanobacteriota</taxon>
        <taxon>Stenosarchaea group</taxon>
        <taxon>Halobacteria</taxon>
        <taxon>Halobacteriales</taxon>
        <taxon>Haladaptataceae</taxon>
        <taxon>Halorussus</taxon>
    </lineage>
</organism>
<comment type="caution">
    <text evidence="2">The sequence shown here is derived from an EMBL/GenBank/DDBJ whole genome shotgun (WGS) entry which is preliminary data.</text>
</comment>
<dbReference type="GeneID" id="73047288"/>
<dbReference type="Proteomes" id="UP001595945">
    <property type="component" value="Unassembled WGS sequence"/>
</dbReference>
<reference evidence="2 3" key="1">
    <citation type="journal article" date="2019" name="Int. J. Syst. Evol. Microbiol.">
        <title>The Global Catalogue of Microorganisms (GCM) 10K type strain sequencing project: providing services to taxonomists for standard genome sequencing and annotation.</title>
        <authorList>
            <consortium name="The Broad Institute Genomics Platform"/>
            <consortium name="The Broad Institute Genome Sequencing Center for Infectious Disease"/>
            <person name="Wu L."/>
            <person name="Ma J."/>
        </authorList>
    </citation>
    <scope>NUCLEOTIDE SEQUENCE [LARGE SCALE GENOMIC DNA]</scope>
    <source>
        <strain evidence="2 3">XZYJ18</strain>
    </source>
</reference>
<gene>
    <name evidence="2" type="ORF">ACFO9K_05220</name>
</gene>
<dbReference type="EMBL" id="JBHSHT010000001">
    <property type="protein sequence ID" value="MFC4823654.1"/>
    <property type="molecule type" value="Genomic_DNA"/>
</dbReference>